<keyword evidence="3" id="KW-1185">Reference proteome</keyword>
<dbReference type="Proteomes" id="UP000198238">
    <property type="component" value="Chromosome"/>
</dbReference>
<accession>A0A220S495</accession>
<reference evidence="2 3" key="1">
    <citation type="submission" date="2017-06" db="EMBL/GenBank/DDBJ databases">
        <title>Neisseria chenwenguii sp. nov., isolated from the intestinal contents of Tibetan Plateau Pika in Yushu, Qinghai Province, China.</title>
        <authorList>
            <person name="Zhang G."/>
        </authorList>
    </citation>
    <scope>NUCLEOTIDE SEQUENCE [LARGE SCALE GENOMIC DNA]</scope>
    <source>
        <strain evidence="2 3">10023</strain>
    </source>
</reference>
<feature type="domain" description="Fido" evidence="1">
    <location>
        <begin position="2"/>
        <end position="129"/>
    </location>
</feature>
<dbReference type="AlphaFoldDB" id="A0A220S495"/>
<dbReference type="InterPro" id="IPR003812">
    <property type="entry name" value="Fido"/>
</dbReference>
<dbReference type="Gene3D" id="1.20.120.1870">
    <property type="entry name" value="Fic/DOC protein, Fido domain"/>
    <property type="match status" value="1"/>
</dbReference>
<evidence type="ECO:0000313" key="3">
    <source>
        <dbReference type="Proteomes" id="UP000198238"/>
    </source>
</evidence>
<protein>
    <submittedName>
        <fullName evidence="2">Death-on-curing family protein</fullName>
    </submittedName>
</protein>
<dbReference type="GO" id="GO:0016301">
    <property type="term" value="F:kinase activity"/>
    <property type="evidence" value="ECO:0007669"/>
    <property type="project" value="InterPro"/>
</dbReference>
<dbReference type="EMBL" id="CP022278">
    <property type="protein sequence ID" value="ASK28349.1"/>
    <property type="molecule type" value="Genomic_DNA"/>
</dbReference>
<gene>
    <name evidence="2" type="ORF">BG910_11920</name>
</gene>
<dbReference type="InterPro" id="IPR006440">
    <property type="entry name" value="Doc"/>
</dbReference>
<dbReference type="Pfam" id="PF02661">
    <property type="entry name" value="Fic"/>
    <property type="match status" value="1"/>
</dbReference>
<proteinExistence type="predicted"/>
<dbReference type="InterPro" id="IPR036597">
    <property type="entry name" value="Fido-like_dom_sf"/>
</dbReference>
<dbReference type="SUPFAM" id="SSF140931">
    <property type="entry name" value="Fic-like"/>
    <property type="match status" value="1"/>
</dbReference>
<evidence type="ECO:0000313" key="2">
    <source>
        <dbReference type="EMBL" id="ASK28349.1"/>
    </source>
</evidence>
<dbReference type="InterPro" id="IPR053737">
    <property type="entry name" value="Type_II_TA_Toxin"/>
</dbReference>
<dbReference type="PANTHER" id="PTHR39426">
    <property type="entry name" value="HOMOLOGY TO DEATH-ON-CURING PROTEIN OF PHAGE P1"/>
    <property type="match status" value="1"/>
</dbReference>
<evidence type="ECO:0000259" key="1">
    <source>
        <dbReference type="PROSITE" id="PS51459"/>
    </source>
</evidence>
<dbReference type="PANTHER" id="PTHR39426:SF1">
    <property type="entry name" value="HOMOLOGY TO DEATH-ON-CURING PROTEIN OF PHAGE P1"/>
    <property type="match status" value="1"/>
</dbReference>
<dbReference type="KEGG" id="nei:BG910_11920"/>
<sequence>MINSNTIIFIHDYLTNYFVNLEDPIQPPGVKSQNGIESAASRPDLNPEYDTSYLKAAALFHSIINNHPFHNGNKRTALLSTIYYLGELGILLERCSDDELYEFTRQIAAHEICENRNDEVSVIAEFLETNSRHQSKGDRPLKFNRLKSILANFNYGLLDYGAVYKIRNLRTNSVIQGVTVKKKGQKGREDFDPQYISKLRKLLNLTPEHGIDSMRFYGEEGISEDLSEFMKFRLEVMKKLAKI</sequence>
<organism evidence="2 3">
    <name type="scientific">Neisseria chenwenguii</name>
    <dbReference type="NCBI Taxonomy" id="1853278"/>
    <lineage>
        <taxon>Bacteria</taxon>
        <taxon>Pseudomonadati</taxon>
        <taxon>Pseudomonadota</taxon>
        <taxon>Betaproteobacteria</taxon>
        <taxon>Neisseriales</taxon>
        <taxon>Neisseriaceae</taxon>
        <taxon>Neisseria</taxon>
    </lineage>
</organism>
<dbReference type="PROSITE" id="PS51459">
    <property type="entry name" value="FIDO"/>
    <property type="match status" value="1"/>
</dbReference>
<dbReference type="NCBIfam" id="TIGR01550">
    <property type="entry name" value="DOC_P1"/>
    <property type="match status" value="1"/>
</dbReference>
<dbReference type="RefSeq" id="WP_089037038.1">
    <property type="nucleotide sequence ID" value="NZ_CP022278.1"/>
</dbReference>
<name>A0A220S495_9NEIS</name>